<dbReference type="GO" id="GO:0000155">
    <property type="term" value="F:phosphorelay sensor kinase activity"/>
    <property type="evidence" value="ECO:0007669"/>
    <property type="project" value="InterPro"/>
</dbReference>
<dbReference type="InterPro" id="IPR004358">
    <property type="entry name" value="Sig_transdc_His_kin-like_C"/>
</dbReference>
<dbReference type="PROSITE" id="PS50109">
    <property type="entry name" value="HIS_KIN"/>
    <property type="match status" value="1"/>
</dbReference>
<organism evidence="13 14">
    <name type="scientific">Seleniivibrio woodruffii</name>
    <dbReference type="NCBI Taxonomy" id="1078050"/>
    <lineage>
        <taxon>Bacteria</taxon>
        <taxon>Pseudomonadati</taxon>
        <taxon>Deferribacterota</taxon>
        <taxon>Deferribacteres</taxon>
        <taxon>Deferribacterales</taxon>
        <taxon>Geovibrionaceae</taxon>
        <taxon>Seleniivibrio</taxon>
    </lineage>
</organism>
<sequence length="497" mass="57029">MQMNIKAYIDRKFGIQAKITILIFLIMMGFSFVVAHQMSENVKKQTYQITRNYIESIPSLIFNSLYNFMLNGDRQSINRLVQHLEDDNNIMGVHIFNNQWKLTDTLPDLVHKYDKSYIDIIIQNRKEEGFIENTINGTRVMSYYTSIPNAPECHQCHLEEEGQVLGHLNININLTYLSEILERDAVNIKNILVISNIVMFVVLIVLIRFLVVAPVRKIEKAMQEVANSNLDVRLDADFEDEFGRMSRLFNYMVYSLRKSFRTVSSINKSMLHNDRLMTIGTLAAAVSHEIKNPLNSIMLSSDILSVRCKDQKELTERIASDAERIKDIIDNTLNFSRIDDDRHNSIIDLNKFMDDLCHYTDRTLFKWTEIPFITDIGEGLGYINANPVHLEQIFMNILRNASEAVEDNDNPEIRLSARREGGETVISVSDNGAGIPQSTRSMIFNEFYTTKQNGTGIGLYIVKELTDRYKGRISFESEQGKGTVFSIALPTKDTADM</sequence>
<dbReference type="InterPro" id="IPR048904">
    <property type="entry name" value="Mcp40H-20-like_sensor"/>
</dbReference>
<dbReference type="CDD" id="cd00075">
    <property type="entry name" value="HATPase"/>
    <property type="match status" value="1"/>
</dbReference>
<dbReference type="SMART" id="SM00388">
    <property type="entry name" value="HisKA"/>
    <property type="match status" value="1"/>
</dbReference>
<keyword evidence="5" id="KW-0597">Phosphoprotein</keyword>
<comment type="catalytic activity">
    <reaction evidence="1">
        <text>ATP + protein L-histidine = ADP + protein N-phospho-L-histidine.</text>
        <dbReference type="EC" id="2.7.13.3"/>
    </reaction>
</comment>
<dbReference type="InterPro" id="IPR036890">
    <property type="entry name" value="HATPase_C_sf"/>
</dbReference>
<dbReference type="SUPFAM" id="SSF158472">
    <property type="entry name" value="HAMP domain-like"/>
    <property type="match status" value="1"/>
</dbReference>
<comment type="caution">
    <text evidence="13">The sequence shown here is derived from an EMBL/GenBank/DDBJ whole genome shotgun (WGS) entry which is preliminary data.</text>
</comment>
<keyword evidence="10" id="KW-1133">Transmembrane helix</keyword>
<feature type="domain" description="Histidine kinase" evidence="11">
    <location>
        <begin position="285"/>
        <end position="493"/>
    </location>
</feature>
<dbReference type="PANTHER" id="PTHR44936:SF10">
    <property type="entry name" value="SENSOR PROTEIN RSTB"/>
    <property type="match status" value="1"/>
</dbReference>
<evidence type="ECO:0000259" key="12">
    <source>
        <dbReference type="PROSITE" id="PS50885"/>
    </source>
</evidence>
<dbReference type="GO" id="GO:0005524">
    <property type="term" value="F:ATP binding"/>
    <property type="evidence" value="ECO:0007669"/>
    <property type="project" value="UniProtKB-KW"/>
</dbReference>
<feature type="transmembrane region" description="Helical" evidence="10">
    <location>
        <begin position="21"/>
        <end position="39"/>
    </location>
</feature>
<dbReference type="SUPFAM" id="SSF47384">
    <property type="entry name" value="Homodimeric domain of signal transducing histidine kinase"/>
    <property type="match status" value="1"/>
</dbReference>
<name>A0A4R1KAZ8_9BACT</name>
<dbReference type="InterPro" id="IPR003594">
    <property type="entry name" value="HATPase_dom"/>
</dbReference>
<dbReference type="SMART" id="SM00304">
    <property type="entry name" value="HAMP"/>
    <property type="match status" value="1"/>
</dbReference>
<keyword evidence="4" id="KW-1003">Cell membrane</keyword>
<feature type="transmembrane region" description="Helical" evidence="10">
    <location>
        <begin position="191"/>
        <end position="213"/>
    </location>
</feature>
<dbReference type="Pfam" id="PF00512">
    <property type="entry name" value="HisKA"/>
    <property type="match status" value="1"/>
</dbReference>
<evidence type="ECO:0000256" key="5">
    <source>
        <dbReference type="ARBA" id="ARBA00022553"/>
    </source>
</evidence>
<dbReference type="Gene3D" id="1.10.287.130">
    <property type="match status" value="1"/>
</dbReference>
<evidence type="ECO:0000256" key="4">
    <source>
        <dbReference type="ARBA" id="ARBA00022475"/>
    </source>
</evidence>
<keyword evidence="10" id="KW-0472">Membrane</keyword>
<evidence type="ECO:0000256" key="8">
    <source>
        <dbReference type="ARBA" id="ARBA00022777"/>
    </source>
</evidence>
<keyword evidence="6" id="KW-0808">Transferase</keyword>
<evidence type="ECO:0000256" key="7">
    <source>
        <dbReference type="ARBA" id="ARBA00022741"/>
    </source>
</evidence>
<dbReference type="SUPFAM" id="SSF55874">
    <property type="entry name" value="ATPase domain of HSP90 chaperone/DNA topoisomerase II/histidine kinase"/>
    <property type="match status" value="1"/>
</dbReference>
<dbReference type="InterPro" id="IPR050980">
    <property type="entry name" value="2C_sensor_his_kinase"/>
</dbReference>
<evidence type="ECO:0000313" key="14">
    <source>
        <dbReference type="Proteomes" id="UP000294614"/>
    </source>
</evidence>
<evidence type="ECO:0000256" key="1">
    <source>
        <dbReference type="ARBA" id="ARBA00000085"/>
    </source>
</evidence>
<dbReference type="InterPro" id="IPR003661">
    <property type="entry name" value="HisK_dim/P_dom"/>
</dbReference>
<evidence type="ECO:0000256" key="10">
    <source>
        <dbReference type="SAM" id="Phobius"/>
    </source>
</evidence>
<keyword evidence="14" id="KW-1185">Reference proteome</keyword>
<proteinExistence type="predicted"/>
<evidence type="ECO:0000256" key="9">
    <source>
        <dbReference type="ARBA" id="ARBA00022840"/>
    </source>
</evidence>
<comment type="subcellular location">
    <subcellularLocation>
        <location evidence="2">Cell membrane</location>
        <topology evidence="2">Multi-pass membrane protein</topology>
    </subcellularLocation>
</comment>
<dbReference type="Gene3D" id="3.30.450.290">
    <property type="match status" value="1"/>
</dbReference>
<evidence type="ECO:0000256" key="3">
    <source>
        <dbReference type="ARBA" id="ARBA00012438"/>
    </source>
</evidence>
<dbReference type="EMBL" id="SMGG01000003">
    <property type="protein sequence ID" value="TCK61708.1"/>
    <property type="molecule type" value="Genomic_DNA"/>
</dbReference>
<feature type="domain" description="HAMP" evidence="12">
    <location>
        <begin position="209"/>
        <end position="261"/>
    </location>
</feature>
<dbReference type="PRINTS" id="PR00344">
    <property type="entry name" value="BCTRLSENSOR"/>
</dbReference>
<evidence type="ECO:0000259" key="11">
    <source>
        <dbReference type="PROSITE" id="PS50109"/>
    </source>
</evidence>
<evidence type="ECO:0000256" key="2">
    <source>
        <dbReference type="ARBA" id="ARBA00004651"/>
    </source>
</evidence>
<evidence type="ECO:0000313" key="13">
    <source>
        <dbReference type="EMBL" id="TCK61708.1"/>
    </source>
</evidence>
<dbReference type="InterPro" id="IPR036097">
    <property type="entry name" value="HisK_dim/P_sf"/>
</dbReference>
<protein>
    <recommendedName>
        <fullName evidence="3">histidine kinase</fullName>
        <ecNumber evidence="3">2.7.13.3</ecNumber>
    </recommendedName>
</protein>
<dbReference type="CDD" id="cd00082">
    <property type="entry name" value="HisKA"/>
    <property type="match status" value="1"/>
</dbReference>
<accession>A0A4R1KAZ8</accession>
<keyword evidence="9" id="KW-0067">ATP-binding</keyword>
<keyword evidence="7" id="KW-0547">Nucleotide-binding</keyword>
<dbReference type="Gene3D" id="6.10.340.10">
    <property type="match status" value="1"/>
</dbReference>
<keyword evidence="8 13" id="KW-0418">Kinase</keyword>
<dbReference type="Gene3D" id="3.30.565.10">
    <property type="entry name" value="Histidine kinase-like ATPase, C-terminal domain"/>
    <property type="match status" value="1"/>
</dbReference>
<evidence type="ECO:0000256" key="6">
    <source>
        <dbReference type="ARBA" id="ARBA00022679"/>
    </source>
</evidence>
<dbReference type="PROSITE" id="PS50885">
    <property type="entry name" value="HAMP"/>
    <property type="match status" value="1"/>
</dbReference>
<dbReference type="Pfam" id="PF00672">
    <property type="entry name" value="HAMP"/>
    <property type="match status" value="1"/>
</dbReference>
<dbReference type="CDD" id="cd06225">
    <property type="entry name" value="HAMP"/>
    <property type="match status" value="1"/>
</dbReference>
<dbReference type="EC" id="2.7.13.3" evidence="3"/>
<gene>
    <name evidence="13" type="ORF">C8D98_0214</name>
</gene>
<dbReference type="PANTHER" id="PTHR44936">
    <property type="entry name" value="SENSOR PROTEIN CREC"/>
    <property type="match status" value="1"/>
</dbReference>
<dbReference type="InterPro" id="IPR003660">
    <property type="entry name" value="HAMP_dom"/>
</dbReference>
<dbReference type="SMART" id="SM00387">
    <property type="entry name" value="HATPase_c"/>
    <property type="match status" value="1"/>
</dbReference>
<dbReference type="AlphaFoldDB" id="A0A4R1KAZ8"/>
<dbReference type="RefSeq" id="WP_132871222.1">
    <property type="nucleotide sequence ID" value="NZ_SMGG01000003.1"/>
</dbReference>
<dbReference type="Pfam" id="PF21563">
    <property type="entry name" value="Mcp40H-20_sensor"/>
    <property type="match status" value="1"/>
</dbReference>
<dbReference type="InterPro" id="IPR005467">
    <property type="entry name" value="His_kinase_dom"/>
</dbReference>
<keyword evidence="10" id="KW-0812">Transmembrane</keyword>
<dbReference type="Pfam" id="PF02518">
    <property type="entry name" value="HATPase_c"/>
    <property type="match status" value="1"/>
</dbReference>
<dbReference type="Proteomes" id="UP000294614">
    <property type="component" value="Unassembled WGS sequence"/>
</dbReference>
<reference evidence="13 14" key="1">
    <citation type="submission" date="2019-03" db="EMBL/GenBank/DDBJ databases">
        <title>Genomic Encyclopedia of Type Strains, Phase IV (KMG-IV): sequencing the most valuable type-strain genomes for metagenomic binning, comparative biology and taxonomic classification.</title>
        <authorList>
            <person name="Goeker M."/>
        </authorList>
    </citation>
    <scope>NUCLEOTIDE SEQUENCE [LARGE SCALE GENOMIC DNA]</scope>
    <source>
        <strain evidence="13 14">DSM 24984</strain>
    </source>
</reference>
<dbReference type="GO" id="GO:0005886">
    <property type="term" value="C:plasma membrane"/>
    <property type="evidence" value="ECO:0007669"/>
    <property type="project" value="UniProtKB-SubCell"/>
</dbReference>
<dbReference type="OrthoDB" id="1931120at2"/>